<gene>
    <name evidence="2" type="ORF">KTAU_02440</name>
</gene>
<feature type="compositionally biased region" description="Basic and acidic residues" evidence="1">
    <location>
        <begin position="31"/>
        <end position="45"/>
    </location>
</feature>
<dbReference type="EMBL" id="BKZV01000001">
    <property type="protein sequence ID" value="GER81606.1"/>
    <property type="molecule type" value="Genomic_DNA"/>
</dbReference>
<sequence length="101" mass="11359">MVCRYFSKIPGQWIAGREKDLEAALPLIGSKEEGRTREGGPERHSGILHPGWIRRRKHSGRRNRNALVAGGEAHSLNGEDRVLFDATRGRNHDQIAHLMAK</sequence>
<evidence type="ECO:0000313" key="3">
    <source>
        <dbReference type="Proteomes" id="UP000334820"/>
    </source>
</evidence>
<keyword evidence="3" id="KW-1185">Reference proteome</keyword>
<organism evidence="2 3">
    <name type="scientific">Thermogemmatispora aurantia</name>
    <dbReference type="NCBI Taxonomy" id="2045279"/>
    <lineage>
        <taxon>Bacteria</taxon>
        <taxon>Bacillati</taxon>
        <taxon>Chloroflexota</taxon>
        <taxon>Ktedonobacteria</taxon>
        <taxon>Thermogemmatisporales</taxon>
        <taxon>Thermogemmatisporaceae</taxon>
        <taxon>Thermogemmatispora</taxon>
    </lineage>
</organism>
<feature type="region of interest" description="Disordered" evidence="1">
    <location>
        <begin position="31"/>
        <end position="50"/>
    </location>
</feature>
<dbReference type="AlphaFoldDB" id="A0A5J4K638"/>
<proteinExistence type="predicted"/>
<name>A0A5J4K638_9CHLR</name>
<reference evidence="2 3" key="1">
    <citation type="journal article" date="2019" name="Int. J. Syst. Evol. Microbiol.">
        <title>Thermogemmatispora aurantia sp. nov. and Thermogemmatispora argillosa sp. nov., within the class Ktedonobacteria, and emended description of the genus Thermogemmatispora.</title>
        <authorList>
            <person name="Zheng Y."/>
            <person name="Wang C.M."/>
            <person name="Sakai Y."/>
            <person name="Abe K."/>
            <person name="Yokota A."/>
            <person name="Yabe S."/>
        </authorList>
    </citation>
    <scope>NUCLEOTIDE SEQUENCE [LARGE SCALE GENOMIC DNA]</scope>
    <source>
        <strain evidence="2 3">A1-2</strain>
    </source>
</reference>
<comment type="caution">
    <text evidence="2">The sequence shown here is derived from an EMBL/GenBank/DDBJ whole genome shotgun (WGS) entry which is preliminary data.</text>
</comment>
<evidence type="ECO:0000256" key="1">
    <source>
        <dbReference type="SAM" id="MobiDB-lite"/>
    </source>
</evidence>
<accession>A0A5J4K638</accession>
<evidence type="ECO:0000313" key="2">
    <source>
        <dbReference type="EMBL" id="GER81606.1"/>
    </source>
</evidence>
<dbReference type="Proteomes" id="UP000334820">
    <property type="component" value="Unassembled WGS sequence"/>
</dbReference>
<protein>
    <submittedName>
        <fullName evidence="2">Uncharacterized protein</fullName>
    </submittedName>
</protein>